<dbReference type="AlphaFoldDB" id="A0A8J4WKT0"/>
<accession>A0A8J4WKT0</accession>
<dbReference type="Proteomes" id="UP000748531">
    <property type="component" value="Unassembled WGS sequence"/>
</dbReference>
<dbReference type="EMBL" id="LUCH01000248">
    <property type="protein sequence ID" value="KAF5405666.1"/>
    <property type="molecule type" value="Genomic_DNA"/>
</dbReference>
<keyword evidence="2" id="KW-1185">Reference proteome</keyword>
<proteinExistence type="predicted"/>
<evidence type="ECO:0008006" key="3">
    <source>
        <dbReference type="Google" id="ProtNLM"/>
    </source>
</evidence>
<protein>
    <recommendedName>
        <fullName evidence="3">Reverse transcriptase</fullName>
    </recommendedName>
</protein>
<sequence>MDRHLASQNSLLHWALREPSSQPFHRLALHTTVIGGEVVTSKEQAEAACRNSLWNTLDSAGLRDTPTIPQSHNWLRHPEKLRPSTFIRAVKLRAGVLPAKSRRSRGRLSTNPQLTCRCGTAIESISHLLQTCPITHDARCRRHNDVVNSIARTLRRKGTSFLVEPHVPFASSYLKPDLIVFKGNCVFIADIAICDPHRMNVTLKSKKEKYGSPWAIKAISDFLRGWNRPFTRMVEAPIVFNNRGFIHPNSFHPSHA</sequence>
<gene>
    <name evidence="1" type="ORF">PHET_00812</name>
</gene>
<comment type="caution">
    <text evidence="1">The sequence shown here is derived from an EMBL/GenBank/DDBJ whole genome shotgun (WGS) entry which is preliminary data.</text>
</comment>
<dbReference type="OrthoDB" id="6253936at2759"/>
<organism evidence="1 2">
    <name type="scientific">Paragonimus heterotremus</name>
    <dbReference type="NCBI Taxonomy" id="100268"/>
    <lineage>
        <taxon>Eukaryota</taxon>
        <taxon>Metazoa</taxon>
        <taxon>Spiralia</taxon>
        <taxon>Lophotrochozoa</taxon>
        <taxon>Platyhelminthes</taxon>
        <taxon>Trematoda</taxon>
        <taxon>Digenea</taxon>
        <taxon>Plagiorchiida</taxon>
        <taxon>Troglotremata</taxon>
        <taxon>Troglotrematidae</taxon>
        <taxon>Paragonimus</taxon>
    </lineage>
</organism>
<evidence type="ECO:0000313" key="1">
    <source>
        <dbReference type="EMBL" id="KAF5405666.1"/>
    </source>
</evidence>
<evidence type="ECO:0000313" key="2">
    <source>
        <dbReference type="Proteomes" id="UP000748531"/>
    </source>
</evidence>
<name>A0A8J4WKT0_9TREM</name>
<reference evidence="1" key="1">
    <citation type="submission" date="2019-05" db="EMBL/GenBank/DDBJ databases">
        <title>Annotation for the trematode Paragonimus heterotremus.</title>
        <authorList>
            <person name="Choi Y.-J."/>
        </authorList>
    </citation>
    <scope>NUCLEOTIDE SEQUENCE</scope>
    <source>
        <strain evidence="1">LC</strain>
    </source>
</reference>